<evidence type="ECO:0000313" key="2">
    <source>
        <dbReference type="Proteomes" id="UP000030625"/>
    </source>
</evidence>
<dbReference type="RefSeq" id="WP_039198126.1">
    <property type="nucleotide sequence ID" value="NZ_CP007456.1"/>
</dbReference>
<dbReference type="EMBL" id="CP007456">
    <property type="protein sequence ID" value="AIZ14513.1"/>
    <property type="molecule type" value="Genomic_DNA"/>
</dbReference>
<sequence length="174" mass="19966">MVTNVSEKDKTLQEVIEWCETEWNKTNHDSDNPDKELLEKYTVYDGLTSAYEFVIGHCCSMLGYSGSMPSEVPNQSEDEKMIGVLELLPHDMGLRVELDTNETYYLKSGWTERCDGIYGIACGYEDCSEGITWFRDPGRIAIMNSRVKLAVPFDEHETKAIKRNEDTNMKETNR</sequence>
<dbReference type="Proteomes" id="UP000030625">
    <property type="component" value="Chromosome"/>
</dbReference>
<accession>A0A0A7I2M8</accession>
<evidence type="ECO:0000313" key="1">
    <source>
        <dbReference type="EMBL" id="AIZ14513.1"/>
    </source>
</evidence>
<dbReference type="STRING" id="1447716.AH68_04915"/>
<protein>
    <submittedName>
        <fullName evidence="1">Uncharacterized protein</fullName>
    </submittedName>
</protein>
<dbReference type="AlphaFoldDB" id="A0A0A7I2M8"/>
<proteinExistence type="predicted"/>
<dbReference type="OrthoDB" id="3240481at2"/>
<reference evidence="1 2" key="1">
    <citation type="journal article" date="2015" name="Genome Announc.">
        <title>Complete and Assembled Genome Sequence of Bifidobacterium kashiwanohense PV20-2, Isolated from the Feces of an Anemic Kenyan Infant.</title>
        <authorList>
            <person name="Vazquez-Gutierrez P."/>
            <person name="Lacroix C."/>
            <person name="Chassard C."/>
            <person name="Klumpp J."/>
            <person name="Jans C."/>
            <person name="Stevens M.J."/>
        </authorList>
    </citation>
    <scope>NUCLEOTIDE SEQUENCE [LARGE SCALE GENOMIC DNA]</scope>
    <source>
        <strain evidence="1 2">PV20-2</strain>
    </source>
</reference>
<dbReference type="KEGG" id="bka:AH68_04915"/>
<gene>
    <name evidence="1" type="ORF">AH68_04915</name>
</gene>
<dbReference type="HOGENOM" id="CLU_1591393_0_0_11"/>
<organism evidence="1 2">
    <name type="scientific">Bifidobacterium catenulatum PV20-2</name>
    <dbReference type="NCBI Taxonomy" id="1447716"/>
    <lineage>
        <taxon>Bacteria</taxon>
        <taxon>Bacillati</taxon>
        <taxon>Actinomycetota</taxon>
        <taxon>Actinomycetes</taxon>
        <taxon>Bifidobacteriales</taxon>
        <taxon>Bifidobacteriaceae</taxon>
        <taxon>Bifidobacterium</taxon>
    </lineage>
</organism>
<name>A0A0A7I2M8_9BIFI</name>